<dbReference type="PANTHER" id="PTHR11157:SF21">
    <property type="entry name" value="ELONGATION OF VERY LONG CHAIN FATTY ACIDS PROTEIN"/>
    <property type="match status" value="1"/>
</dbReference>
<keyword evidence="5 10" id="KW-0276">Fatty acid metabolism</keyword>
<comment type="catalytic activity">
    <reaction evidence="10">
        <text>a very-long-chain acyl-CoA + malonyl-CoA + H(+) = a very-long-chain 3-oxoacyl-CoA + CO2 + CoA</text>
        <dbReference type="Rhea" id="RHEA:32727"/>
        <dbReference type="ChEBI" id="CHEBI:15378"/>
        <dbReference type="ChEBI" id="CHEBI:16526"/>
        <dbReference type="ChEBI" id="CHEBI:57287"/>
        <dbReference type="ChEBI" id="CHEBI:57384"/>
        <dbReference type="ChEBI" id="CHEBI:90725"/>
        <dbReference type="ChEBI" id="CHEBI:90736"/>
        <dbReference type="EC" id="2.3.1.199"/>
    </reaction>
</comment>
<feature type="transmembrane region" description="Helical" evidence="10">
    <location>
        <begin position="147"/>
        <end position="165"/>
    </location>
</feature>
<dbReference type="InterPro" id="IPR002076">
    <property type="entry name" value="ELO_fam"/>
</dbReference>
<keyword evidence="8 10" id="KW-0472">Membrane</keyword>
<proteinExistence type="inferred from homology"/>
<sequence>MAMILRKMWDGYQFLFEEISDPRSKEWFLVAKPYEILTVLGLYHMFVFKWGPQLMKNRKPFNIDKLMIAYNAFQVVVCVIIFVEALYLGWGWDYKWVCEPVDFSYSTRALEISRLTYYYFLVKVIDLLDTIFFVLRKKFNQVSFLHVYHHTGMVLLTWGSTTYMPGGHASLVGVINSVVHAFMYSYYLLTIVVPKIKQYMWIKKFVTQLQIVQFFLLVVHMSTIVFKTDCEYPRWVSALFLPQNLFMLVLFVDFYIKAYVKNPKLKRAKANAEVQNNNNNIEKVNNNETDKDYNQNNLEGRNGNVNNNTFAENTTFVNGKSKPNGHKQFKNE</sequence>
<dbReference type="EMBL" id="LR824011">
    <property type="protein sequence ID" value="CAH0627409.1"/>
    <property type="molecule type" value="Genomic_DNA"/>
</dbReference>
<keyword evidence="3 10" id="KW-0808">Transferase</keyword>
<keyword evidence="13" id="KW-1185">Reference proteome</keyword>
<dbReference type="GO" id="GO:0009922">
    <property type="term" value="F:fatty acid elongase activity"/>
    <property type="evidence" value="ECO:0007669"/>
    <property type="project" value="UniProtKB-EC"/>
</dbReference>
<dbReference type="Pfam" id="PF01151">
    <property type="entry name" value="ELO"/>
    <property type="match status" value="1"/>
</dbReference>
<dbReference type="OrthoDB" id="434092at2759"/>
<keyword evidence="7 10" id="KW-0443">Lipid metabolism</keyword>
<feature type="transmembrane region" description="Helical" evidence="10">
    <location>
        <begin position="117"/>
        <end position="135"/>
    </location>
</feature>
<dbReference type="PROSITE" id="PS01188">
    <property type="entry name" value="ELO"/>
    <property type="match status" value="1"/>
</dbReference>
<keyword evidence="6 10" id="KW-1133">Transmembrane helix</keyword>
<dbReference type="GO" id="GO:0034625">
    <property type="term" value="P:fatty acid elongation, monounsaturated fatty acid"/>
    <property type="evidence" value="ECO:0007669"/>
    <property type="project" value="TreeGrafter"/>
</dbReference>
<evidence type="ECO:0000256" key="11">
    <source>
        <dbReference type="SAM" id="MobiDB-lite"/>
    </source>
</evidence>
<dbReference type="Proteomes" id="UP001154114">
    <property type="component" value="Chromosome 8"/>
</dbReference>
<dbReference type="GO" id="GO:0019367">
    <property type="term" value="P:fatty acid elongation, saturated fatty acid"/>
    <property type="evidence" value="ECO:0007669"/>
    <property type="project" value="TreeGrafter"/>
</dbReference>
<comment type="similarity">
    <text evidence="10">Belongs to the ELO family.</text>
</comment>
<feature type="transmembrane region" description="Helical" evidence="10">
    <location>
        <begin position="232"/>
        <end position="256"/>
    </location>
</feature>
<comment type="subcellular location">
    <subcellularLocation>
        <location evidence="1">Membrane</location>
        <topology evidence="1">Multi-pass membrane protein</topology>
    </subcellularLocation>
</comment>
<feature type="transmembrane region" description="Helical" evidence="10">
    <location>
        <begin position="68"/>
        <end position="90"/>
    </location>
</feature>
<evidence type="ECO:0000256" key="7">
    <source>
        <dbReference type="ARBA" id="ARBA00023098"/>
    </source>
</evidence>
<dbReference type="GO" id="GO:0030148">
    <property type="term" value="P:sphingolipid biosynthetic process"/>
    <property type="evidence" value="ECO:0007669"/>
    <property type="project" value="TreeGrafter"/>
</dbReference>
<evidence type="ECO:0000256" key="9">
    <source>
        <dbReference type="ARBA" id="ARBA00023160"/>
    </source>
</evidence>
<evidence type="ECO:0000256" key="8">
    <source>
        <dbReference type="ARBA" id="ARBA00023136"/>
    </source>
</evidence>
<evidence type="ECO:0000313" key="12">
    <source>
        <dbReference type="EMBL" id="CAH0627409.1"/>
    </source>
</evidence>
<protein>
    <recommendedName>
        <fullName evidence="10">Elongation of very long chain fatty acids protein</fullName>
        <ecNumber evidence="10">2.3.1.199</ecNumber>
    </recommendedName>
    <alternativeName>
        <fullName evidence="10">Very-long-chain 3-oxoacyl-CoA synthase</fullName>
    </alternativeName>
</protein>
<feature type="compositionally biased region" description="Low complexity" evidence="11">
    <location>
        <begin position="294"/>
        <end position="307"/>
    </location>
</feature>
<evidence type="ECO:0000256" key="5">
    <source>
        <dbReference type="ARBA" id="ARBA00022832"/>
    </source>
</evidence>
<evidence type="ECO:0000256" key="2">
    <source>
        <dbReference type="ARBA" id="ARBA00022516"/>
    </source>
</evidence>
<feature type="transmembrane region" description="Helical" evidence="10">
    <location>
        <begin position="205"/>
        <end position="226"/>
    </location>
</feature>
<keyword evidence="2 10" id="KW-0444">Lipid biosynthesis</keyword>
<name>A0A9P0C7B5_CHRIL</name>
<keyword evidence="4 10" id="KW-0812">Transmembrane</keyword>
<dbReference type="AlphaFoldDB" id="A0A9P0C7B5"/>
<evidence type="ECO:0000313" key="13">
    <source>
        <dbReference type="Proteomes" id="UP001154114"/>
    </source>
</evidence>
<accession>A0A9P0C7B5</accession>
<keyword evidence="9 10" id="KW-0275">Fatty acid biosynthesis</keyword>
<organism evidence="12 13">
    <name type="scientific">Chrysodeixis includens</name>
    <name type="common">Soybean looper</name>
    <name type="synonym">Pseudoplusia includens</name>
    <dbReference type="NCBI Taxonomy" id="689277"/>
    <lineage>
        <taxon>Eukaryota</taxon>
        <taxon>Metazoa</taxon>
        <taxon>Ecdysozoa</taxon>
        <taxon>Arthropoda</taxon>
        <taxon>Hexapoda</taxon>
        <taxon>Insecta</taxon>
        <taxon>Pterygota</taxon>
        <taxon>Neoptera</taxon>
        <taxon>Endopterygota</taxon>
        <taxon>Lepidoptera</taxon>
        <taxon>Glossata</taxon>
        <taxon>Ditrysia</taxon>
        <taxon>Noctuoidea</taxon>
        <taxon>Noctuidae</taxon>
        <taxon>Plusiinae</taxon>
        <taxon>Chrysodeixis</taxon>
    </lineage>
</organism>
<gene>
    <name evidence="12" type="ORF">CINC_LOCUS12779</name>
</gene>
<dbReference type="InterPro" id="IPR030457">
    <property type="entry name" value="ELO_CS"/>
</dbReference>
<evidence type="ECO:0000256" key="3">
    <source>
        <dbReference type="ARBA" id="ARBA00022679"/>
    </source>
</evidence>
<dbReference type="EC" id="2.3.1.199" evidence="10"/>
<dbReference type="PANTHER" id="PTHR11157">
    <property type="entry name" value="FATTY ACID ACYL TRANSFERASE-RELATED"/>
    <property type="match status" value="1"/>
</dbReference>
<feature type="region of interest" description="Disordered" evidence="11">
    <location>
        <begin position="281"/>
        <end position="307"/>
    </location>
</feature>
<reference evidence="12" key="1">
    <citation type="submission" date="2021-12" db="EMBL/GenBank/DDBJ databases">
        <authorList>
            <person name="King R."/>
        </authorList>
    </citation>
    <scope>NUCLEOTIDE SEQUENCE</scope>
</reference>
<dbReference type="GO" id="GO:0034626">
    <property type="term" value="P:fatty acid elongation, polyunsaturated fatty acid"/>
    <property type="evidence" value="ECO:0007669"/>
    <property type="project" value="TreeGrafter"/>
</dbReference>
<dbReference type="GO" id="GO:0005789">
    <property type="term" value="C:endoplasmic reticulum membrane"/>
    <property type="evidence" value="ECO:0007669"/>
    <property type="project" value="TreeGrafter"/>
</dbReference>
<evidence type="ECO:0000256" key="6">
    <source>
        <dbReference type="ARBA" id="ARBA00022989"/>
    </source>
</evidence>
<evidence type="ECO:0000256" key="4">
    <source>
        <dbReference type="ARBA" id="ARBA00022692"/>
    </source>
</evidence>
<evidence type="ECO:0000256" key="1">
    <source>
        <dbReference type="ARBA" id="ARBA00004141"/>
    </source>
</evidence>
<dbReference type="GO" id="GO:0042761">
    <property type="term" value="P:very long-chain fatty acid biosynthetic process"/>
    <property type="evidence" value="ECO:0007669"/>
    <property type="project" value="TreeGrafter"/>
</dbReference>
<evidence type="ECO:0000256" key="10">
    <source>
        <dbReference type="RuleBase" id="RU361115"/>
    </source>
</evidence>
<feature type="transmembrane region" description="Helical" evidence="10">
    <location>
        <begin position="171"/>
        <end position="193"/>
    </location>
</feature>